<dbReference type="PANTHER" id="PTHR30480">
    <property type="entry name" value="BETA-HEXOSAMINIDASE-RELATED"/>
    <property type="match status" value="1"/>
</dbReference>
<dbReference type="Gene3D" id="3.40.50.1700">
    <property type="entry name" value="Glycoside hydrolase family 3 C-terminal domain"/>
    <property type="match status" value="1"/>
</dbReference>
<dbReference type="GO" id="GO:0004563">
    <property type="term" value="F:beta-N-acetylhexosaminidase activity"/>
    <property type="evidence" value="ECO:0007669"/>
    <property type="project" value="UniProtKB-EC"/>
</dbReference>
<dbReference type="EMBL" id="FNXY01000004">
    <property type="protein sequence ID" value="SEJ02981.1"/>
    <property type="molecule type" value="Genomic_DNA"/>
</dbReference>
<dbReference type="InterPro" id="IPR001764">
    <property type="entry name" value="Glyco_hydro_3_N"/>
</dbReference>
<dbReference type="RefSeq" id="WP_090336372.1">
    <property type="nucleotide sequence ID" value="NZ_FNXY01000004.1"/>
</dbReference>
<dbReference type="Proteomes" id="UP000199532">
    <property type="component" value="Unassembled WGS sequence"/>
</dbReference>
<dbReference type="PANTHER" id="PTHR30480:SF13">
    <property type="entry name" value="BETA-HEXOSAMINIDASE"/>
    <property type="match status" value="1"/>
</dbReference>
<dbReference type="InterPro" id="IPR050226">
    <property type="entry name" value="NagZ_Beta-hexosaminidase"/>
</dbReference>
<reference evidence="7 8" key="1">
    <citation type="submission" date="2016-10" db="EMBL/GenBank/DDBJ databases">
        <authorList>
            <person name="de Groot N.N."/>
        </authorList>
    </citation>
    <scope>NUCLEOTIDE SEQUENCE [LARGE SCALE GENOMIC DNA]</scope>
    <source>
        <strain evidence="7 8">DSM 19938</strain>
    </source>
</reference>
<organism evidence="7 8">
    <name type="scientific">Dyadobacter koreensis</name>
    <dbReference type="NCBI Taxonomy" id="408657"/>
    <lineage>
        <taxon>Bacteria</taxon>
        <taxon>Pseudomonadati</taxon>
        <taxon>Bacteroidota</taxon>
        <taxon>Cytophagia</taxon>
        <taxon>Cytophagales</taxon>
        <taxon>Spirosomataceae</taxon>
        <taxon>Dyadobacter</taxon>
    </lineage>
</organism>
<evidence type="ECO:0000256" key="5">
    <source>
        <dbReference type="ARBA" id="ARBA00023295"/>
    </source>
</evidence>
<accession>A0A1H6VEH9</accession>
<dbReference type="Pfam" id="PF00933">
    <property type="entry name" value="Glyco_hydro_3"/>
    <property type="match status" value="1"/>
</dbReference>
<evidence type="ECO:0000256" key="1">
    <source>
        <dbReference type="ARBA" id="ARBA00001231"/>
    </source>
</evidence>
<dbReference type="OrthoDB" id="9805821at2"/>
<dbReference type="Gene3D" id="3.20.20.300">
    <property type="entry name" value="Glycoside hydrolase, family 3, N-terminal domain"/>
    <property type="match status" value="1"/>
</dbReference>
<name>A0A1H6VEH9_9BACT</name>
<keyword evidence="5" id="KW-0326">Glycosidase</keyword>
<dbReference type="SUPFAM" id="SSF51445">
    <property type="entry name" value="(Trans)glycosidases"/>
    <property type="match status" value="1"/>
</dbReference>
<dbReference type="InterPro" id="IPR036881">
    <property type="entry name" value="Glyco_hydro_3_C_sf"/>
</dbReference>
<keyword evidence="4" id="KW-0378">Hydrolase</keyword>
<proteinExistence type="inferred from homology"/>
<evidence type="ECO:0000259" key="6">
    <source>
        <dbReference type="Pfam" id="PF00933"/>
    </source>
</evidence>
<evidence type="ECO:0000313" key="7">
    <source>
        <dbReference type="EMBL" id="SEJ02981.1"/>
    </source>
</evidence>
<sequence>MLKNYRTVLCIQIGLLLPILQGNCQVADRSDAWKSMSLREKIGQTMLMLPDKKMELELGGGSLSGFFKRYPVTGFFMGWKLFVGIDEKDRISHLKKSVQAYQKASRQPLIFQQDYENGISLPGMTSLPREMALGAANSPALTYDYGASLAREALSLGIKWVLHPVADLNLNPLNPIVNVRGISDDPDKTIRLLSQQIRGLQDQGVAATLKHFPGDGVDYRDQHLTTTTNMLSLEDWKKYHGKVFQSLIDSGTAAIMPGHITLPAYQKEKLSGFYPPATLSKELLTQLLKNEMHFNGVIVSDAMTMGGFRGWYPTQLEGEIASFEAGVDVLLWPSYAFMDTLEARIIRGQIPMIRLDDAVKRIWTMKKRFGLLQPGAALIREMTREEKRLSVNTATAICEQAVTIVRDREKALPISPVTSKKILIVAMAPKSRKGGDGGLELLKNFQKILKQKGFDTDFQHELLYETQGWQETVSSQYDKIIFAAVRTPHAPFGPLQFWDDHAQTAWAINSMPKNKVIVVSFGSPYIANEYFERVNTCINAYSNNPEMHLAVAKVLLGELPAKGVSPVDLNPDAMQKFHLPDRLPMH</sequence>
<dbReference type="SUPFAM" id="SSF52279">
    <property type="entry name" value="Beta-D-glucan exohydrolase, C-terminal domain"/>
    <property type="match status" value="1"/>
</dbReference>
<evidence type="ECO:0000256" key="3">
    <source>
        <dbReference type="ARBA" id="ARBA00012663"/>
    </source>
</evidence>
<evidence type="ECO:0000256" key="2">
    <source>
        <dbReference type="ARBA" id="ARBA00005336"/>
    </source>
</evidence>
<evidence type="ECO:0000256" key="4">
    <source>
        <dbReference type="ARBA" id="ARBA00022801"/>
    </source>
</evidence>
<dbReference type="InterPro" id="IPR019800">
    <property type="entry name" value="Glyco_hydro_3_AS"/>
</dbReference>
<dbReference type="AlphaFoldDB" id="A0A1H6VEH9"/>
<dbReference type="EC" id="3.2.1.52" evidence="3"/>
<dbReference type="GO" id="GO:0005975">
    <property type="term" value="P:carbohydrate metabolic process"/>
    <property type="evidence" value="ECO:0007669"/>
    <property type="project" value="InterPro"/>
</dbReference>
<protein>
    <recommendedName>
        <fullName evidence="3">beta-N-acetylhexosaminidase</fullName>
        <ecNumber evidence="3">3.2.1.52</ecNumber>
    </recommendedName>
</protein>
<comment type="catalytic activity">
    <reaction evidence="1">
        <text>Hydrolysis of terminal non-reducing N-acetyl-D-hexosamine residues in N-acetyl-beta-D-hexosaminides.</text>
        <dbReference type="EC" id="3.2.1.52"/>
    </reaction>
</comment>
<evidence type="ECO:0000313" key="8">
    <source>
        <dbReference type="Proteomes" id="UP000199532"/>
    </source>
</evidence>
<dbReference type="STRING" id="408657.SAMN04487995_3116"/>
<keyword evidence="8" id="KW-1185">Reference proteome</keyword>
<gene>
    <name evidence="7" type="ORF">SAMN04487995_3116</name>
</gene>
<dbReference type="PROSITE" id="PS00775">
    <property type="entry name" value="GLYCOSYL_HYDROL_F3"/>
    <property type="match status" value="1"/>
</dbReference>
<dbReference type="InterPro" id="IPR036962">
    <property type="entry name" value="Glyco_hydro_3_N_sf"/>
</dbReference>
<dbReference type="GO" id="GO:0009254">
    <property type="term" value="P:peptidoglycan turnover"/>
    <property type="evidence" value="ECO:0007669"/>
    <property type="project" value="TreeGrafter"/>
</dbReference>
<comment type="similarity">
    <text evidence="2">Belongs to the glycosyl hydrolase 3 family.</text>
</comment>
<feature type="domain" description="Glycoside hydrolase family 3 N-terminal" evidence="6">
    <location>
        <begin position="92"/>
        <end position="364"/>
    </location>
</feature>
<dbReference type="InterPro" id="IPR017853">
    <property type="entry name" value="GH"/>
</dbReference>